<evidence type="ECO:0000313" key="6">
    <source>
        <dbReference type="EMBL" id="OUN85622.1"/>
    </source>
</evidence>
<keyword evidence="7" id="KW-1185">Reference proteome</keyword>
<feature type="chain" id="PRO_5011003836" description="Peptidoglycan hydrolase PcsB coiled-coil domain-containing protein" evidence="4">
    <location>
        <begin position="33"/>
        <end position="364"/>
    </location>
</feature>
<feature type="coiled-coil region" evidence="2">
    <location>
        <begin position="48"/>
        <end position="96"/>
    </location>
</feature>
<keyword evidence="2" id="KW-0175">Coiled coil</keyword>
<evidence type="ECO:0000256" key="3">
    <source>
        <dbReference type="SAM" id="MobiDB-lite"/>
    </source>
</evidence>
<evidence type="ECO:0000256" key="1">
    <source>
        <dbReference type="ARBA" id="ARBA00022729"/>
    </source>
</evidence>
<evidence type="ECO:0000313" key="7">
    <source>
        <dbReference type="Proteomes" id="UP000195781"/>
    </source>
</evidence>
<name>A0A1Y3XJ90_9ACTN</name>
<dbReference type="Gene3D" id="6.10.250.3150">
    <property type="match status" value="1"/>
</dbReference>
<sequence>MIARRPARALTCAALAVAFAATPALSPVSAYAVSAETQAELEAATSQVEDSAAAYDEAASKLEDLQKQIDENTAEIERLEQEIPEQQAAASAAMRDMYKYRQGSNPLVNIMVGSESMSDFITTCAYMDQIQSSNTEAIESLNEMQAELEQRKTELDAQKQQLEEEKQAAADALAEAQALRSAAQAQAEAEAAAELAAAANDTSAGEGSGVSGDNPYSSADQGGQTASTVVNSGAVNWNMSRDDFVNEWTGRIDAYLAGSPLAGYGRAFADAAWTYGVDPRWSPAIACIESTKGLYCANTCNAWGWTAVGGGFVSFGSWEEGIYEHVSYLRDMYGTTLTPAAAQRYCPPTWQDWYNKVGNEMNRM</sequence>
<dbReference type="EMBL" id="NFIE01000024">
    <property type="protein sequence ID" value="OUN85622.1"/>
    <property type="molecule type" value="Genomic_DNA"/>
</dbReference>
<accession>A0A1Y3XJ90</accession>
<proteinExistence type="predicted"/>
<reference evidence="7" key="1">
    <citation type="submission" date="2017-04" db="EMBL/GenBank/DDBJ databases">
        <title>Function of individual gut microbiota members based on whole genome sequencing of pure cultures obtained from chicken caecum.</title>
        <authorList>
            <person name="Medvecky M."/>
            <person name="Cejkova D."/>
            <person name="Polansky O."/>
            <person name="Karasova D."/>
            <person name="Kubasova T."/>
            <person name="Cizek A."/>
            <person name="Rychlik I."/>
        </authorList>
    </citation>
    <scope>NUCLEOTIDE SEQUENCE [LARGE SCALE GENOMIC DNA]</scope>
    <source>
        <strain evidence="7">An5</strain>
    </source>
</reference>
<dbReference type="OrthoDB" id="3191347at2"/>
<keyword evidence="1 4" id="KW-0732">Signal</keyword>
<dbReference type="InterPro" id="IPR057309">
    <property type="entry name" value="PcsB_CC"/>
</dbReference>
<feature type="compositionally biased region" description="Polar residues" evidence="3">
    <location>
        <begin position="214"/>
        <end position="225"/>
    </location>
</feature>
<organism evidence="6 7">
    <name type="scientific">[Collinsella] massiliensis</name>
    <dbReference type="NCBI Taxonomy" id="1232426"/>
    <lineage>
        <taxon>Bacteria</taxon>
        <taxon>Bacillati</taxon>
        <taxon>Actinomycetota</taxon>
        <taxon>Coriobacteriia</taxon>
        <taxon>Coriobacteriales</taxon>
        <taxon>Coriobacteriaceae</taxon>
        <taxon>Enorma</taxon>
    </lineage>
</organism>
<feature type="domain" description="Peptidoglycan hydrolase PcsB coiled-coil" evidence="5">
    <location>
        <begin position="76"/>
        <end position="150"/>
    </location>
</feature>
<evidence type="ECO:0000256" key="2">
    <source>
        <dbReference type="SAM" id="Coils"/>
    </source>
</evidence>
<evidence type="ECO:0000259" key="5">
    <source>
        <dbReference type="Pfam" id="PF24568"/>
    </source>
</evidence>
<feature type="signal peptide" evidence="4">
    <location>
        <begin position="1"/>
        <end position="32"/>
    </location>
</feature>
<dbReference type="Pfam" id="PF24568">
    <property type="entry name" value="CC_PcsB"/>
    <property type="match status" value="1"/>
</dbReference>
<feature type="region of interest" description="Disordered" evidence="3">
    <location>
        <begin position="197"/>
        <end position="225"/>
    </location>
</feature>
<dbReference type="AlphaFoldDB" id="A0A1Y3XJ90"/>
<dbReference type="Proteomes" id="UP000195781">
    <property type="component" value="Unassembled WGS sequence"/>
</dbReference>
<protein>
    <recommendedName>
        <fullName evidence="5">Peptidoglycan hydrolase PcsB coiled-coil domain-containing protein</fullName>
    </recommendedName>
</protein>
<gene>
    <name evidence="6" type="ORF">B5G02_09080</name>
</gene>
<evidence type="ECO:0000256" key="4">
    <source>
        <dbReference type="SAM" id="SignalP"/>
    </source>
</evidence>
<comment type="caution">
    <text evidence="6">The sequence shown here is derived from an EMBL/GenBank/DDBJ whole genome shotgun (WGS) entry which is preliminary data.</text>
</comment>